<keyword evidence="6 12" id="KW-0067">ATP-binding</keyword>
<accession>W8SND0</accession>
<dbReference type="EMBL" id="CP004372">
    <property type="protein sequence ID" value="AHM04025.1"/>
    <property type="molecule type" value="Genomic_DNA"/>
</dbReference>
<proteinExistence type="inferred from homology"/>
<dbReference type="Gene3D" id="3.40.50.620">
    <property type="entry name" value="HUPs"/>
    <property type="match status" value="1"/>
</dbReference>
<dbReference type="GO" id="GO:0004066">
    <property type="term" value="F:asparagine synthase (glutamine-hydrolyzing) activity"/>
    <property type="evidence" value="ECO:0007669"/>
    <property type="project" value="UniProtKB-EC"/>
</dbReference>
<evidence type="ECO:0000313" key="15">
    <source>
        <dbReference type="EMBL" id="AHM04025.1"/>
    </source>
</evidence>
<dbReference type="HOGENOM" id="CLU_014658_2_2_5"/>
<reference evidence="15 16" key="1">
    <citation type="submission" date="2013-03" db="EMBL/GenBank/DDBJ databases">
        <authorList>
            <person name="Fiebig A."/>
            <person name="Goeker M."/>
            <person name="Klenk H.-P.P."/>
        </authorList>
    </citation>
    <scope>NUCLEOTIDE SEQUENCE [LARGE SCALE GENOMIC DNA]</scope>
    <source>
        <strain evidence="16">DSM 19469</strain>
    </source>
</reference>
<evidence type="ECO:0000259" key="14">
    <source>
        <dbReference type="PROSITE" id="PS51278"/>
    </source>
</evidence>
<dbReference type="InterPro" id="IPR006426">
    <property type="entry name" value="Asn_synth_AEB"/>
</dbReference>
<dbReference type="SUPFAM" id="SSF56235">
    <property type="entry name" value="N-terminal nucleophile aminohydrolases (Ntn hydrolases)"/>
    <property type="match status" value="1"/>
</dbReference>
<evidence type="ECO:0000256" key="4">
    <source>
        <dbReference type="ARBA" id="ARBA00022605"/>
    </source>
</evidence>
<dbReference type="OrthoDB" id="9763290at2"/>
<evidence type="ECO:0000256" key="2">
    <source>
        <dbReference type="ARBA" id="ARBA00012737"/>
    </source>
</evidence>
<dbReference type="RefSeq" id="WP_025311845.1">
    <property type="nucleotide sequence ID" value="NZ_CP004372.1"/>
</dbReference>
<dbReference type="InterPro" id="IPR017932">
    <property type="entry name" value="GATase_2_dom"/>
</dbReference>
<organism evidence="15 16">
    <name type="scientific">Roseicyclus elongatus DSM 19469</name>
    <dbReference type="NCBI Taxonomy" id="1294273"/>
    <lineage>
        <taxon>Bacteria</taxon>
        <taxon>Pseudomonadati</taxon>
        <taxon>Pseudomonadota</taxon>
        <taxon>Alphaproteobacteria</taxon>
        <taxon>Rhodobacterales</taxon>
        <taxon>Roseobacteraceae</taxon>
        <taxon>Roseicyclus</taxon>
    </lineage>
</organism>
<feature type="domain" description="Glutamine amidotransferase type-2" evidence="14">
    <location>
        <begin position="2"/>
        <end position="178"/>
    </location>
</feature>
<evidence type="ECO:0000256" key="8">
    <source>
        <dbReference type="ARBA" id="ARBA00022962"/>
    </source>
</evidence>
<dbReference type="EC" id="6.3.5.4" evidence="2"/>
<dbReference type="InterPro" id="IPR050795">
    <property type="entry name" value="Asn_Synthetase"/>
</dbReference>
<evidence type="ECO:0000256" key="6">
    <source>
        <dbReference type="ARBA" id="ARBA00022840"/>
    </source>
</evidence>
<keyword evidence="16" id="KW-1185">Reference proteome</keyword>
<dbReference type="GO" id="GO:0006529">
    <property type="term" value="P:asparagine biosynthetic process"/>
    <property type="evidence" value="ECO:0007669"/>
    <property type="project" value="UniProtKB-KW"/>
</dbReference>
<dbReference type="PATRIC" id="fig|1294273.3.peg.1620"/>
<evidence type="ECO:0000256" key="3">
    <source>
        <dbReference type="ARBA" id="ARBA00022598"/>
    </source>
</evidence>
<keyword evidence="8 11" id="KW-0315">Glutamine amidotransferase</keyword>
<dbReference type="InterPro" id="IPR033738">
    <property type="entry name" value="AsnB_N"/>
</dbReference>
<feature type="active site" description="For GATase activity" evidence="11">
    <location>
        <position position="2"/>
    </location>
</feature>
<dbReference type="PANTHER" id="PTHR11772:SF2">
    <property type="entry name" value="ASPARAGINE SYNTHETASE [GLUTAMINE-HYDROLYZING]"/>
    <property type="match status" value="1"/>
</dbReference>
<dbReference type="CDD" id="cd01991">
    <property type="entry name" value="Asn_synthase_B_C"/>
    <property type="match status" value="1"/>
</dbReference>
<evidence type="ECO:0000313" key="16">
    <source>
        <dbReference type="Proteomes" id="UP000019593"/>
    </source>
</evidence>
<dbReference type="SUPFAM" id="SSF52402">
    <property type="entry name" value="Adenine nucleotide alpha hydrolases-like"/>
    <property type="match status" value="1"/>
</dbReference>
<feature type="binding site" evidence="12">
    <location>
        <position position="257"/>
    </location>
    <ligand>
        <name>ATP</name>
        <dbReference type="ChEBI" id="CHEBI:30616"/>
    </ligand>
</feature>
<dbReference type="InterPro" id="IPR029055">
    <property type="entry name" value="Ntn_hydrolases_N"/>
</dbReference>
<feature type="binding site" evidence="12">
    <location>
        <position position="93"/>
    </location>
    <ligand>
        <name>L-glutamine</name>
        <dbReference type="ChEBI" id="CHEBI:58359"/>
    </ligand>
</feature>
<evidence type="ECO:0000256" key="10">
    <source>
        <dbReference type="ARBA" id="ARBA00048741"/>
    </source>
</evidence>
<name>W8SND0_9RHOB</name>
<keyword evidence="5 12" id="KW-0547">Nucleotide-binding</keyword>
<evidence type="ECO:0000256" key="7">
    <source>
        <dbReference type="ARBA" id="ARBA00022888"/>
    </source>
</evidence>
<gene>
    <name evidence="15" type="ORF">roselon_01646</name>
</gene>
<dbReference type="PANTHER" id="PTHR11772">
    <property type="entry name" value="ASPARAGINE SYNTHETASE"/>
    <property type="match status" value="1"/>
</dbReference>
<protein>
    <recommendedName>
        <fullName evidence="2">asparagine synthase (glutamine-hydrolyzing)</fullName>
        <ecNumber evidence="2">6.3.5.4</ecNumber>
    </recommendedName>
</protein>
<comment type="pathway">
    <text evidence="9">Amino-acid biosynthesis.</text>
</comment>
<comment type="catalytic activity">
    <reaction evidence="10">
        <text>L-aspartate + L-glutamine + ATP + H2O = L-asparagine + L-glutamate + AMP + diphosphate + H(+)</text>
        <dbReference type="Rhea" id="RHEA:12228"/>
        <dbReference type="ChEBI" id="CHEBI:15377"/>
        <dbReference type="ChEBI" id="CHEBI:15378"/>
        <dbReference type="ChEBI" id="CHEBI:29985"/>
        <dbReference type="ChEBI" id="CHEBI:29991"/>
        <dbReference type="ChEBI" id="CHEBI:30616"/>
        <dbReference type="ChEBI" id="CHEBI:33019"/>
        <dbReference type="ChEBI" id="CHEBI:58048"/>
        <dbReference type="ChEBI" id="CHEBI:58359"/>
        <dbReference type="ChEBI" id="CHEBI:456215"/>
        <dbReference type="EC" id="6.3.5.4"/>
    </reaction>
</comment>
<evidence type="ECO:0000256" key="1">
    <source>
        <dbReference type="ARBA" id="ARBA00005752"/>
    </source>
</evidence>
<evidence type="ECO:0000256" key="11">
    <source>
        <dbReference type="PIRSR" id="PIRSR001589-1"/>
    </source>
</evidence>
<evidence type="ECO:0000256" key="12">
    <source>
        <dbReference type="PIRSR" id="PIRSR001589-2"/>
    </source>
</evidence>
<dbReference type="Pfam" id="PF13537">
    <property type="entry name" value="GATase_7"/>
    <property type="match status" value="1"/>
</dbReference>
<keyword evidence="7 11" id="KW-0061">Asparagine biosynthesis</keyword>
<dbReference type="Gene3D" id="3.60.20.10">
    <property type="entry name" value="Glutamine Phosphoribosylpyrophosphate, subunit 1, domain 1"/>
    <property type="match status" value="1"/>
</dbReference>
<dbReference type="KEGG" id="red:roselon_01646"/>
<feature type="site" description="Important for beta-aspartyl-AMP intermediate formation" evidence="13">
    <location>
        <position position="332"/>
    </location>
</feature>
<dbReference type="PROSITE" id="PS51278">
    <property type="entry name" value="GATASE_TYPE_2"/>
    <property type="match status" value="1"/>
</dbReference>
<dbReference type="GO" id="GO:0005524">
    <property type="term" value="F:ATP binding"/>
    <property type="evidence" value="ECO:0007669"/>
    <property type="project" value="UniProtKB-KW"/>
</dbReference>
<keyword evidence="4 11" id="KW-0028">Amino-acid biosynthesis</keyword>
<dbReference type="Proteomes" id="UP000019593">
    <property type="component" value="Chromosome"/>
</dbReference>
<dbReference type="AlphaFoldDB" id="W8SND0"/>
<dbReference type="eggNOG" id="COG0367">
    <property type="taxonomic scope" value="Bacteria"/>
</dbReference>
<evidence type="ECO:0000256" key="5">
    <source>
        <dbReference type="ARBA" id="ARBA00022741"/>
    </source>
</evidence>
<dbReference type="NCBIfam" id="TIGR01536">
    <property type="entry name" value="asn_synth_AEB"/>
    <property type="match status" value="1"/>
</dbReference>
<dbReference type="STRING" id="1294273.roselon_01646"/>
<dbReference type="CDD" id="cd00712">
    <property type="entry name" value="AsnB"/>
    <property type="match status" value="1"/>
</dbReference>
<evidence type="ECO:0000256" key="13">
    <source>
        <dbReference type="PIRSR" id="PIRSR001589-3"/>
    </source>
</evidence>
<comment type="similarity">
    <text evidence="1">Belongs to the asparagine synthetase family.</text>
</comment>
<dbReference type="GO" id="GO:0005829">
    <property type="term" value="C:cytosol"/>
    <property type="evidence" value="ECO:0007669"/>
    <property type="project" value="TreeGrafter"/>
</dbReference>
<dbReference type="PIRSF" id="PIRSF001589">
    <property type="entry name" value="Asn_synthetase_glu-h"/>
    <property type="match status" value="1"/>
</dbReference>
<dbReference type="Pfam" id="PF00733">
    <property type="entry name" value="Asn_synthase"/>
    <property type="match status" value="2"/>
</dbReference>
<dbReference type="InterPro" id="IPR001962">
    <property type="entry name" value="Asn_synthase"/>
</dbReference>
<dbReference type="InterPro" id="IPR014729">
    <property type="entry name" value="Rossmann-like_a/b/a_fold"/>
</dbReference>
<sequence>MCGFVCLWNVGDETLASKMIHKIAHRGPDAVQVARLEGAPVVMAHCRLSIIGPEDGDQPIYQTGDMLVANGEIYNHADLRAILGESAFETESDSETILHLFRSGESRWISKLDGMFAFVLATPKRVIAARDPLGIKPLYVARIGGGHAFASELKAFDGVPVESVEAIPPGTLFDSRDGWRHWYRTPHGAAEAEAEFDVDRTARELRLVLEEAVAKWMVADVEVGSFLSGGLDSSIIAAIAQKGLRDQGRGPLKTFSVGTEGSPDLLAARRVADHIGSDHREHVFTAQDLADAIPHVIYHLESADIDLVRSAIPTLFAAQLAVKEVKAVLTGEGADELFAGYAYHHDYVDNPRALADELTRSLGTMHNINLQRVDRVTMSESLEARTPFLDRELIDFAQSIPASLKLCRTDPQAKESTGETTEKWILRKACADLLPADLVWRKKAQFDEGSGTVDTLAEALRLLTGAVGEVDRDGEGALYERILRQRFETPERILAAAGTWDSSARVAV</sequence>
<evidence type="ECO:0000256" key="9">
    <source>
        <dbReference type="ARBA" id="ARBA00029440"/>
    </source>
</evidence>
<keyword evidence="3 15" id="KW-0436">Ligase</keyword>